<gene>
    <name evidence="1" type="ORF">RR48_01174</name>
</gene>
<evidence type="ECO:0000313" key="1">
    <source>
        <dbReference type="EMBL" id="KPJ18376.1"/>
    </source>
</evidence>
<sequence length="109" mass="11847">MECGQALTCTTFLTRNYVEVPPSTMNELPCLAIGGNCLSINMCPEDRRSLGKGLCPVQEQQGIECCDLRSLTGEACAKEGGVCVSRYEDCEEKITFFEGGDCSINEKCC</sequence>
<dbReference type="InParanoid" id="A0A0N0PE82"/>
<accession>A0A0N0PE82</accession>
<keyword evidence="2" id="KW-1185">Reference proteome</keyword>
<dbReference type="FunCoup" id="A0A0N0PE82">
    <property type="interactions" value="46"/>
</dbReference>
<evidence type="ECO:0000313" key="2">
    <source>
        <dbReference type="Proteomes" id="UP000053240"/>
    </source>
</evidence>
<organism evidence="1 2">
    <name type="scientific">Papilio machaon</name>
    <name type="common">Old World swallowtail butterfly</name>
    <dbReference type="NCBI Taxonomy" id="76193"/>
    <lineage>
        <taxon>Eukaryota</taxon>
        <taxon>Metazoa</taxon>
        <taxon>Ecdysozoa</taxon>
        <taxon>Arthropoda</taxon>
        <taxon>Hexapoda</taxon>
        <taxon>Insecta</taxon>
        <taxon>Pterygota</taxon>
        <taxon>Neoptera</taxon>
        <taxon>Endopterygota</taxon>
        <taxon>Lepidoptera</taxon>
        <taxon>Glossata</taxon>
        <taxon>Ditrysia</taxon>
        <taxon>Papilionoidea</taxon>
        <taxon>Papilionidae</taxon>
        <taxon>Papilioninae</taxon>
        <taxon>Papilio</taxon>
    </lineage>
</organism>
<dbReference type="AlphaFoldDB" id="A0A0N0PE82"/>
<reference evidence="1 2" key="1">
    <citation type="journal article" date="2015" name="Nat. Commun.">
        <title>Outbred genome sequencing and CRISPR/Cas9 gene editing in butterflies.</title>
        <authorList>
            <person name="Li X."/>
            <person name="Fan D."/>
            <person name="Zhang W."/>
            <person name="Liu G."/>
            <person name="Zhang L."/>
            <person name="Zhao L."/>
            <person name="Fang X."/>
            <person name="Chen L."/>
            <person name="Dong Y."/>
            <person name="Chen Y."/>
            <person name="Ding Y."/>
            <person name="Zhao R."/>
            <person name="Feng M."/>
            <person name="Zhu Y."/>
            <person name="Feng Y."/>
            <person name="Jiang X."/>
            <person name="Zhu D."/>
            <person name="Xiang H."/>
            <person name="Feng X."/>
            <person name="Li S."/>
            <person name="Wang J."/>
            <person name="Zhang G."/>
            <person name="Kronforst M.R."/>
            <person name="Wang W."/>
        </authorList>
    </citation>
    <scope>NUCLEOTIDE SEQUENCE [LARGE SCALE GENOMIC DNA]</scope>
    <source>
        <strain evidence="1">Ya'a_city_454_Pm</strain>
        <tissue evidence="1">Whole body</tissue>
    </source>
</reference>
<dbReference type="EMBL" id="KQ460040">
    <property type="protein sequence ID" value="KPJ18376.1"/>
    <property type="molecule type" value="Genomic_DNA"/>
</dbReference>
<name>A0A0N0PE82_PAPMA</name>
<protein>
    <submittedName>
        <fullName evidence="1">Uncharacterized protein</fullName>
    </submittedName>
</protein>
<proteinExistence type="predicted"/>
<dbReference type="Proteomes" id="UP000053240">
    <property type="component" value="Unassembled WGS sequence"/>
</dbReference>